<evidence type="ECO:0000256" key="3">
    <source>
        <dbReference type="ARBA" id="ARBA00022475"/>
    </source>
</evidence>
<comment type="similarity">
    <text evidence="2">Belongs to the cytochrome ubiquinol oxidase subunit 2 family.</text>
</comment>
<feature type="transmembrane region" description="Helical" evidence="7">
    <location>
        <begin position="6"/>
        <end position="32"/>
    </location>
</feature>
<keyword evidence="5 7" id="KW-1133">Transmembrane helix</keyword>
<keyword evidence="6 7" id="KW-0472">Membrane</keyword>
<gene>
    <name evidence="8" type="ORF">SAMN02927921_00779</name>
</gene>
<keyword evidence="4 7" id="KW-0812">Transmembrane</keyword>
<dbReference type="GO" id="GO:0016682">
    <property type="term" value="F:oxidoreductase activity, acting on diphenols and related substances as donors, oxygen as acceptor"/>
    <property type="evidence" value="ECO:0007669"/>
    <property type="project" value="TreeGrafter"/>
</dbReference>
<dbReference type="Proteomes" id="UP000182248">
    <property type="component" value="Unassembled WGS sequence"/>
</dbReference>
<feature type="transmembrane region" description="Helical" evidence="7">
    <location>
        <begin position="235"/>
        <end position="254"/>
    </location>
</feature>
<feature type="transmembrane region" description="Helical" evidence="7">
    <location>
        <begin position="82"/>
        <end position="102"/>
    </location>
</feature>
<keyword evidence="9" id="KW-1185">Reference proteome</keyword>
<dbReference type="RefSeq" id="WP_072316050.1">
    <property type="nucleotide sequence ID" value="NZ_FPJE01000003.1"/>
</dbReference>
<feature type="transmembrane region" description="Helical" evidence="7">
    <location>
        <begin position="44"/>
        <end position="70"/>
    </location>
</feature>
<feature type="transmembrane region" description="Helical" evidence="7">
    <location>
        <begin position="207"/>
        <end position="223"/>
    </location>
</feature>
<dbReference type="EMBL" id="FPJE01000003">
    <property type="protein sequence ID" value="SFW25912.1"/>
    <property type="molecule type" value="Genomic_DNA"/>
</dbReference>
<feature type="transmembrane region" description="Helical" evidence="7">
    <location>
        <begin position="122"/>
        <end position="145"/>
    </location>
</feature>
<dbReference type="GO" id="GO:0005886">
    <property type="term" value="C:plasma membrane"/>
    <property type="evidence" value="ECO:0007669"/>
    <property type="project" value="UniProtKB-SubCell"/>
</dbReference>
<organism evidence="8 9">
    <name type="scientific">Sinomicrobium oceani</name>
    <dbReference type="NCBI Taxonomy" id="1150368"/>
    <lineage>
        <taxon>Bacteria</taxon>
        <taxon>Pseudomonadati</taxon>
        <taxon>Bacteroidota</taxon>
        <taxon>Flavobacteriia</taxon>
        <taxon>Flavobacteriales</taxon>
        <taxon>Flavobacteriaceae</taxon>
        <taxon>Sinomicrobium</taxon>
    </lineage>
</organism>
<evidence type="ECO:0000256" key="4">
    <source>
        <dbReference type="ARBA" id="ARBA00022692"/>
    </source>
</evidence>
<reference evidence="8 9" key="1">
    <citation type="submission" date="2016-11" db="EMBL/GenBank/DDBJ databases">
        <authorList>
            <person name="Jaros S."/>
            <person name="Januszkiewicz K."/>
            <person name="Wedrychowicz H."/>
        </authorList>
    </citation>
    <scope>NUCLEOTIDE SEQUENCE [LARGE SCALE GENOMIC DNA]</scope>
    <source>
        <strain evidence="8 9">CGMCC 1.12145</strain>
    </source>
</reference>
<dbReference type="PANTHER" id="PTHR43141:SF4">
    <property type="entry name" value="CYTOCHROME BD2 SUBUNIT II"/>
    <property type="match status" value="1"/>
</dbReference>
<comment type="subcellular location">
    <subcellularLocation>
        <location evidence="1">Cell membrane</location>
        <topology evidence="1">Multi-pass membrane protein</topology>
    </subcellularLocation>
</comment>
<feature type="transmembrane region" description="Helical" evidence="7">
    <location>
        <begin position="261"/>
        <end position="279"/>
    </location>
</feature>
<evidence type="ECO:0000256" key="7">
    <source>
        <dbReference type="SAM" id="Phobius"/>
    </source>
</evidence>
<feature type="transmembrane region" description="Helical" evidence="7">
    <location>
        <begin position="165"/>
        <end position="187"/>
    </location>
</feature>
<keyword evidence="3" id="KW-1003">Cell membrane</keyword>
<dbReference type="Pfam" id="PF02322">
    <property type="entry name" value="Cyt_bd_oxida_II"/>
    <property type="match status" value="1"/>
</dbReference>
<evidence type="ECO:0000313" key="8">
    <source>
        <dbReference type="EMBL" id="SFW25912.1"/>
    </source>
</evidence>
<accession>A0A1K1MRX2</accession>
<evidence type="ECO:0000256" key="2">
    <source>
        <dbReference type="ARBA" id="ARBA00007543"/>
    </source>
</evidence>
<proteinExistence type="inferred from homology"/>
<dbReference type="AlphaFoldDB" id="A0A1K1MRX2"/>
<dbReference type="GO" id="GO:0070069">
    <property type="term" value="C:cytochrome complex"/>
    <property type="evidence" value="ECO:0007669"/>
    <property type="project" value="TreeGrafter"/>
</dbReference>
<evidence type="ECO:0000256" key="6">
    <source>
        <dbReference type="ARBA" id="ARBA00023136"/>
    </source>
</evidence>
<feature type="transmembrane region" description="Helical" evidence="7">
    <location>
        <begin position="309"/>
        <end position="328"/>
    </location>
</feature>
<sequence length="343" mass="38347">MTVVVFLFLFVAIYFYLIFGGADFGVGILELLSSREHKKVTKKIAYQIIGPVWEANHVWLIIVIVIMWIAFPNYYYIITTQLHIPLTLLLFGIVVRGTAFVFRHYDAVTDGSQNIYNKLFQYSSIIAPFLLGISAGALIAGKLIPVSEIENHSFTEAYIMPWFNITSLLMGIFITSLVAFLSAIFLVGETSGEEQRLFIRKARKANISVALSSLLIFGYGFYAEEVFIDHFFDNILSIFLVLLAASLLVPIWIYLSKGKKVLIRIIVAIQVFLMLGAWAQSNFPELIITTEGPVSIYENMAGEAVINSIAYALLAGSVLILPGLFHLFKAFGLFKALQTPDTK</sequence>
<evidence type="ECO:0000313" key="9">
    <source>
        <dbReference type="Proteomes" id="UP000182248"/>
    </source>
</evidence>
<evidence type="ECO:0000256" key="1">
    <source>
        <dbReference type="ARBA" id="ARBA00004651"/>
    </source>
</evidence>
<dbReference type="GO" id="GO:0019646">
    <property type="term" value="P:aerobic electron transport chain"/>
    <property type="evidence" value="ECO:0007669"/>
    <property type="project" value="TreeGrafter"/>
</dbReference>
<dbReference type="PANTHER" id="PTHR43141">
    <property type="entry name" value="CYTOCHROME BD2 SUBUNIT II"/>
    <property type="match status" value="1"/>
</dbReference>
<dbReference type="STRING" id="1150368.SAMN02927921_00779"/>
<name>A0A1K1MRX2_9FLAO</name>
<protein>
    <submittedName>
        <fullName evidence="8">Cytochrome d ubiquinol oxidase subunit II</fullName>
    </submittedName>
</protein>
<dbReference type="InterPro" id="IPR003317">
    <property type="entry name" value="Cyt-d_oxidase_su2"/>
</dbReference>
<evidence type="ECO:0000256" key="5">
    <source>
        <dbReference type="ARBA" id="ARBA00022989"/>
    </source>
</evidence>
<dbReference type="GO" id="GO:0009055">
    <property type="term" value="F:electron transfer activity"/>
    <property type="evidence" value="ECO:0007669"/>
    <property type="project" value="TreeGrafter"/>
</dbReference>
<dbReference type="OrthoDB" id="9776710at2"/>